<name>A0AAV7Q2N4_PLEWA</name>
<dbReference type="Proteomes" id="UP001066276">
    <property type="component" value="Chromosome 6"/>
</dbReference>
<sequence>MTDALREKGIRYKWGHPFRLQCIWQNEMQSIRMLDDVQAITDLPLQVGDPMSHGPTQDEQSCAEEGRHEARSRRHEANKPMALKSK</sequence>
<gene>
    <name evidence="2" type="ORF">NDU88_001278</name>
</gene>
<reference evidence="2" key="1">
    <citation type="journal article" date="2022" name="bioRxiv">
        <title>Sequencing and chromosome-scale assembly of the giantPleurodeles waltlgenome.</title>
        <authorList>
            <person name="Brown T."/>
            <person name="Elewa A."/>
            <person name="Iarovenko S."/>
            <person name="Subramanian E."/>
            <person name="Araus A.J."/>
            <person name="Petzold A."/>
            <person name="Susuki M."/>
            <person name="Suzuki K.-i.T."/>
            <person name="Hayashi T."/>
            <person name="Toyoda A."/>
            <person name="Oliveira C."/>
            <person name="Osipova E."/>
            <person name="Leigh N.D."/>
            <person name="Simon A."/>
            <person name="Yun M.H."/>
        </authorList>
    </citation>
    <scope>NUCLEOTIDE SEQUENCE</scope>
    <source>
        <strain evidence="2">20211129_DDA</strain>
        <tissue evidence="2">Liver</tissue>
    </source>
</reference>
<dbReference type="EMBL" id="JANPWB010000010">
    <property type="protein sequence ID" value="KAJ1134832.1"/>
    <property type="molecule type" value="Genomic_DNA"/>
</dbReference>
<comment type="caution">
    <text evidence="2">The sequence shown here is derived from an EMBL/GenBank/DDBJ whole genome shotgun (WGS) entry which is preliminary data.</text>
</comment>
<organism evidence="2 3">
    <name type="scientific">Pleurodeles waltl</name>
    <name type="common">Iberian ribbed newt</name>
    <dbReference type="NCBI Taxonomy" id="8319"/>
    <lineage>
        <taxon>Eukaryota</taxon>
        <taxon>Metazoa</taxon>
        <taxon>Chordata</taxon>
        <taxon>Craniata</taxon>
        <taxon>Vertebrata</taxon>
        <taxon>Euteleostomi</taxon>
        <taxon>Amphibia</taxon>
        <taxon>Batrachia</taxon>
        <taxon>Caudata</taxon>
        <taxon>Salamandroidea</taxon>
        <taxon>Salamandridae</taxon>
        <taxon>Pleurodelinae</taxon>
        <taxon>Pleurodeles</taxon>
    </lineage>
</organism>
<protein>
    <submittedName>
        <fullName evidence="2">Uncharacterized protein</fullName>
    </submittedName>
</protein>
<evidence type="ECO:0000313" key="3">
    <source>
        <dbReference type="Proteomes" id="UP001066276"/>
    </source>
</evidence>
<proteinExistence type="predicted"/>
<evidence type="ECO:0000313" key="2">
    <source>
        <dbReference type="EMBL" id="KAJ1134832.1"/>
    </source>
</evidence>
<dbReference type="AlphaFoldDB" id="A0AAV7Q2N4"/>
<accession>A0AAV7Q2N4</accession>
<evidence type="ECO:0000256" key="1">
    <source>
        <dbReference type="SAM" id="MobiDB-lite"/>
    </source>
</evidence>
<feature type="region of interest" description="Disordered" evidence="1">
    <location>
        <begin position="45"/>
        <end position="86"/>
    </location>
</feature>
<keyword evidence="3" id="KW-1185">Reference proteome</keyword>